<feature type="region of interest" description="Disordered" evidence="1">
    <location>
        <begin position="1"/>
        <end position="65"/>
    </location>
</feature>
<dbReference type="RefSeq" id="XP_043034498.1">
    <property type="nucleotide sequence ID" value="XM_043184531.1"/>
</dbReference>
<sequence length="163" mass="18710">MQMNQGREEVFKKRHSANLRTRGEEHMLSAQMATAINPTWENRKLEDPPRRQPDELENGRESRDLRSFPPRCLQIISFHTDGMASFVDDDELTGGVYTSLASSIISALGPLKVLFFFAKGTPSRLSSFPFRNEHTPKASEWYSYPVTPNAARKVFWKFSRTDL</sequence>
<dbReference type="EMBL" id="MU250564">
    <property type="protein sequence ID" value="KAG7440998.1"/>
    <property type="molecule type" value="Genomic_DNA"/>
</dbReference>
<organism evidence="2 3">
    <name type="scientific">Guyanagaster necrorhizus</name>
    <dbReference type="NCBI Taxonomy" id="856835"/>
    <lineage>
        <taxon>Eukaryota</taxon>
        <taxon>Fungi</taxon>
        <taxon>Dikarya</taxon>
        <taxon>Basidiomycota</taxon>
        <taxon>Agaricomycotina</taxon>
        <taxon>Agaricomycetes</taxon>
        <taxon>Agaricomycetidae</taxon>
        <taxon>Agaricales</taxon>
        <taxon>Marasmiineae</taxon>
        <taxon>Physalacriaceae</taxon>
        <taxon>Guyanagaster</taxon>
    </lineage>
</organism>
<accession>A0A9P7VH88</accession>
<proteinExistence type="predicted"/>
<evidence type="ECO:0000313" key="2">
    <source>
        <dbReference type="EMBL" id="KAG7440998.1"/>
    </source>
</evidence>
<evidence type="ECO:0000256" key="1">
    <source>
        <dbReference type="SAM" id="MobiDB-lite"/>
    </source>
</evidence>
<comment type="caution">
    <text evidence="2">The sequence shown here is derived from an EMBL/GenBank/DDBJ whole genome shotgun (WGS) entry which is preliminary data.</text>
</comment>
<reference evidence="2" key="1">
    <citation type="submission" date="2020-11" db="EMBL/GenBank/DDBJ databases">
        <title>Adaptations for nitrogen fixation in a non-lichenized fungal sporocarp promotes dispersal by wood-feeding termites.</title>
        <authorList>
            <consortium name="DOE Joint Genome Institute"/>
            <person name="Koch R.A."/>
            <person name="Yoon G."/>
            <person name="Arayal U."/>
            <person name="Lail K."/>
            <person name="Amirebrahimi M."/>
            <person name="Labutti K."/>
            <person name="Lipzen A."/>
            <person name="Riley R."/>
            <person name="Barry K."/>
            <person name="Henrissat B."/>
            <person name="Grigoriev I.V."/>
            <person name="Herr J.R."/>
            <person name="Aime M.C."/>
        </authorList>
    </citation>
    <scope>NUCLEOTIDE SEQUENCE</scope>
    <source>
        <strain evidence="2">MCA 3950</strain>
    </source>
</reference>
<feature type="compositionally biased region" description="Basic and acidic residues" evidence="1">
    <location>
        <begin position="41"/>
        <end position="65"/>
    </location>
</feature>
<dbReference type="GeneID" id="66106828"/>
<name>A0A9P7VH88_9AGAR</name>
<feature type="compositionally biased region" description="Basic and acidic residues" evidence="1">
    <location>
        <begin position="1"/>
        <end position="11"/>
    </location>
</feature>
<feature type="compositionally biased region" description="Polar residues" evidence="1">
    <location>
        <begin position="31"/>
        <end position="40"/>
    </location>
</feature>
<keyword evidence="3" id="KW-1185">Reference proteome</keyword>
<gene>
    <name evidence="2" type="ORF">BT62DRAFT_923589</name>
</gene>
<dbReference type="Proteomes" id="UP000812287">
    <property type="component" value="Unassembled WGS sequence"/>
</dbReference>
<protein>
    <submittedName>
        <fullName evidence="2">Uncharacterized protein</fullName>
    </submittedName>
</protein>
<evidence type="ECO:0000313" key="3">
    <source>
        <dbReference type="Proteomes" id="UP000812287"/>
    </source>
</evidence>
<dbReference type="AlphaFoldDB" id="A0A9P7VH88"/>